<comment type="subcellular location">
    <subcellularLocation>
        <location evidence="1">Membrane</location>
        <topology evidence="1">Multi-pass membrane protein</topology>
    </subcellularLocation>
</comment>
<keyword evidence="5" id="KW-0547">Nucleotide-binding</keyword>
<dbReference type="Proteomes" id="UP001527925">
    <property type="component" value="Unassembled WGS sequence"/>
</dbReference>
<evidence type="ECO:0000256" key="9">
    <source>
        <dbReference type="ARBA" id="ARBA00023136"/>
    </source>
</evidence>
<feature type="transmembrane region" description="Helical" evidence="11">
    <location>
        <begin position="1414"/>
        <end position="1430"/>
    </location>
</feature>
<reference evidence="14 15" key="1">
    <citation type="submission" date="2023-09" db="EMBL/GenBank/DDBJ databases">
        <title>Pangenome analysis of Batrachochytrium dendrobatidis and related Chytrids.</title>
        <authorList>
            <person name="Yacoub M.N."/>
            <person name="Stajich J.E."/>
            <person name="James T.Y."/>
        </authorList>
    </citation>
    <scope>NUCLEOTIDE SEQUENCE [LARGE SCALE GENOMIC DNA]</scope>
    <source>
        <strain evidence="14 15">JEL0888</strain>
    </source>
</reference>
<dbReference type="InterPro" id="IPR019826">
    <property type="entry name" value="Carboxylesterase_B_AS"/>
</dbReference>
<feature type="region of interest" description="Disordered" evidence="10">
    <location>
        <begin position="1222"/>
        <end position="1248"/>
    </location>
</feature>
<dbReference type="PROSITE" id="PS50893">
    <property type="entry name" value="ABC_TRANSPORTER_2"/>
    <property type="match status" value="1"/>
</dbReference>
<feature type="compositionally biased region" description="Polar residues" evidence="10">
    <location>
        <begin position="1146"/>
        <end position="1155"/>
    </location>
</feature>
<dbReference type="Gene3D" id="3.40.50.1820">
    <property type="entry name" value="alpha/beta hydrolase"/>
    <property type="match status" value="1"/>
</dbReference>
<evidence type="ECO:0000256" key="8">
    <source>
        <dbReference type="ARBA" id="ARBA00022989"/>
    </source>
</evidence>
<dbReference type="Pfam" id="PF00005">
    <property type="entry name" value="ABC_tran"/>
    <property type="match status" value="1"/>
</dbReference>
<dbReference type="InterPro" id="IPR029058">
    <property type="entry name" value="AB_hydrolase_fold"/>
</dbReference>
<evidence type="ECO:0000256" key="1">
    <source>
        <dbReference type="ARBA" id="ARBA00004141"/>
    </source>
</evidence>
<dbReference type="InterPro" id="IPR013525">
    <property type="entry name" value="ABC2_TM"/>
</dbReference>
<keyword evidence="7" id="KW-0067">ATP-binding</keyword>
<evidence type="ECO:0000313" key="15">
    <source>
        <dbReference type="Proteomes" id="UP001527925"/>
    </source>
</evidence>
<comment type="caution">
    <text evidence="14">The sequence shown here is derived from an EMBL/GenBank/DDBJ whole genome shotgun (WGS) entry which is preliminary data.</text>
</comment>
<keyword evidence="15" id="KW-1185">Reference proteome</keyword>
<evidence type="ECO:0000313" key="14">
    <source>
        <dbReference type="EMBL" id="KAL2918619.1"/>
    </source>
</evidence>
<dbReference type="SMART" id="SM00382">
    <property type="entry name" value="AAA"/>
    <property type="match status" value="1"/>
</dbReference>
<evidence type="ECO:0000256" key="5">
    <source>
        <dbReference type="ARBA" id="ARBA00022741"/>
    </source>
</evidence>
<dbReference type="PROSITE" id="PS00122">
    <property type="entry name" value="CARBOXYLESTERASE_B_1"/>
    <property type="match status" value="1"/>
</dbReference>
<feature type="compositionally biased region" description="Polar residues" evidence="10">
    <location>
        <begin position="1041"/>
        <end position="1055"/>
    </location>
</feature>
<keyword evidence="8 11" id="KW-1133">Transmembrane helix</keyword>
<feature type="signal peptide" evidence="12">
    <location>
        <begin position="1"/>
        <end position="19"/>
    </location>
</feature>
<dbReference type="Pfam" id="PF00135">
    <property type="entry name" value="COesterase"/>
    <property type="match status" value="1"/>
</dbReference>
<evidence type="ECO:0000256" key="10">
    <source>
        <dbReference type="SAM" id="MobiDB-lite"/>
    </source>
</evidence>
<feature type="region of interest" description="Disordered" evidence="10">
    <location>
        <begin position="1026"/>
        <end position="1081"/>
    </location>
</feature>
<proteinExistence type="inferred from homology"/>
<keyword evidence="4 11" id="KW-0812">Transmembrane</keyword>
<dbReference type="Gene3D" id="3.40.50.300">
    <property type="entry name" value="P-loop containing nucleotide triphosphate hydrolases"/>
    <property type="match status" value="1"/>
</dbReference>
<dbReference type="PANTHER" id="PTHR48041:SF111">
    <property type="entry name" value="ABC TRANSPORTER G FAMILY MEMBER 14"/>
    <property type="match status" value="1"/>
</dbReference>
<dbReference type="InterPro" id="IPR027417">
    <property type="entry name" value="P-loop_NTPase"/>
</dbReference>
<dbReference type="InterPro" id="IPR002018">
    <property type="entry name" value="CarbesteraseB"/>
</dbReference>
<dbReference type="InterPro" id="IPR050352">
    <property type="entry name" value="ABCG_transporters"/>
</dbReference>
<evidence type="ECO:0000259" key="13">
    <source>
        <dbReference type="PROSITE" id="PS50893"/>
    </source>
</evidence>
<keyword evidence="3" id="KW-0813">Transport</keyword>
<dbReference type="InterPro" id="IPR003593">
    <property type="entry name" value="AAA+_ATPase"/>
</dbReference>
<organism evidence="14 15">
    <name type="scientific">Polyrhizophydium stewartii</name>
    <dbReference type="NCBI Taxonomy" id="2732419"/>
    <lineage>
        <taxon>Eukaryota</taxon>
        <taxon>Fungi</taxon>
        <taxon>Fungi incertae sedis</taxon>
        <taxon>Chytridiomycota</taxon>
        <taxon>Chytridiomycota incertae sedis</taxon>
        <taxon>Chytridiomycetes</taxon>
        <taxon>Rhizophydiales</taxon>
        <taxon>Rhizophydiales incertae sedis</taxon>
        <taxon>Polyrhizophydium</taxon>
    </lineage>
</organism>
<keyword evidence="9 11" id="KW-0472">Membrane</keyword>
<dbReference type="PANTHER" id="PTHR48041">
    <property type="entry name" value="ABC TRANSPORTER G FAMILY MEMBER 28"/>
    <property type="match status" value="1"/>
</dbReference>
<evidence type="ECO:0000256" key="6">
    <source>
        <dbReference type="ARBA" id="ARBA00022801"/>
    </source>
</evidence>
<feature type="transmembrane region" description="Helical" evidence="11">
    <location>
        <begin position="1499"/>
        <end position="1520"/>
    </location>
</feature>
<evidence type="ECO:0000256" key="2">
    <source>
        <dbReference type="ARBA" id="ARBA00005964"/>
    </source>
</evidence>
<feature type="chain" id="PRO_5047404859" description="ABC transporter domain-containing protein" evidence="12">
    <location>
        <begin position="20"/>
        <end position="1540"/>
    </location>
</feature>
<evidence type="ECO:0000256" key="12">
    <source>
        <dbReference type="SAM" id="SignalP"/>
    </source>
</evidence>
<dbReference type="SUPFAM" id="SSF52540">
    <property type="entry name" value="P-loop containing nucleoside triphosphate hydrolases"/>
    <property type="match status" value="1"/>
</dbReference>
<evidence type="ECO:0000256" key="11">
    <source>
        <dbReference type="SAM" id="Phobius"/>
    </source>
</evidence>
<feature type="transmembrane region" description="Helical" evidence="11">
    <location>
        <begin position="589"/>
        <end position="615"/>
    </location>
</feature>
<sequence length="1540" mass="164409">MQPLQIALLVSAALAPACAATLVSVSTNAGIITGSRHEDTGFSFVGIPYASAQRWQPPSSVPYFNTTLVATSAKPSCAQICREVSMLCPTAISEDCLSLNVWTPFVNASAMHTTDSAAPAQAKLPVLLLIHGGSFKMGGADVPALRGSEVAAALNAIVVTFNYRLSVFGFVGASVTSSTVPNLGILDQRMAIDWVAANIAAFGGDPARITLAGQSAGAMSAIVHASTPATRAKIRSLLLMSPPAVPLRSPTRAELDFVDLAARAGCHFDVSDPMLAQCMLAKTDRELLDALDAQNSDAQKIPSIDTTLPPILDGNILSRHPNDILADAASMAGLPIMIGATSNETSKFLESLTHVMPQAVYNVALDALFLDSSTKVRSLYADQVTPLVDGNLGKTLVAIESDHLFVCAPLRSARRLASTTPQTKTGKPSQPAAAVYSYFWETPWTGTLDDPVGRLCGEDACHTTDLIMLFRAPADDHGAKITAAFRRYVANFLATADPNTAADAATLASVPAAQTLPTWPQFGASSPQAVPAMRFARSSSRAVASEPVVTLERVHPNAARCELMDTIPYEYEPAIAADGQDTVSISRRWIVLLWTVLGCFIAMQVVLLLFAKLFFKRIQMLMDIVALVRGRPTSVGNEQAQWPMLSSPSKVDLGNMQAEAADFTHSASRYDDPANKEALLSEVLDFQPSPVAVDCNRLKYVVGSGASSKTILEDVTFSCKPGSLTALIGPSGAGKTSLMSLLARRTQSTDAQQCISYQGRQLSHMRTSEFQRLVGFVPQHNPPYTGLTPLEVLTAYAKLELAPRTTVGQIAHRVSYILDALGLLPCANVVIQDAAEHKGGISGGQLRRIPIGVALLKQPSVLILDEPTSGLDSRASLEVMQILAELAKKGYTIIVSIHQPRREIFELFTDVILLAQGRLLFNGSPKECVGFTREVKRVVTLSTATLGGRTSLASIPSWPSPPASPFSEAATTAGKASEQEQAQQDAGIELLNPADAILDVVGGIPKSDVPEIARFGRRWRTLSATYSVKTESSHESIPQAADQQPETRTRPSQITLRAPETTASGLGETPASMSMASPEGKSLGPISLLSRSIDTVRIPVEGSPPTMLRIPPRLAAPPLPTRASMVQAPASVSGNSSIVVVVQPSAPHSDSSESANAAHAGDEHATREISDEDAPDEPQVSDALLDGPSAYTFPTDGHQPMTLSDHPSAVIGKSGSEAVFTHPNSHLSMDLSDGNQQADSNTPQGRSGTLGQMIVANARWWRRRPLIRKLFMPIVSIAATLLLGFMQRRTESDMTGIVLQIKGLAIASVGLGALKNINISFDYYEDRDLYDFDSSNGAVGPFAFFIHRLIYETATSTVESTAAGALAIAILGSQASPSRIATILALIVTYYNCLVSFITLIYSTRLSRPEARSVSFFSLVMIALTSGLWIKRGDTALYSVMAWIETINPTYWLLTPMLRANVAGVGACLIQAGPFAECRAWEGDLILEEARVDRVPADVCLGALIIIWAVLRGMQLVLLVRDANAPKLAAWFCRSIKRSA</sequence>
<protein>
    <recommendedName>
        <fullName evidence="13">ABC transporter domain-containing protein</fullName>
    </recommendedName>
</protein>
<accession>A0ABR4NGM0</accession>
<evidence type="ECO:0000256" key="3">
    <source>
        <dbReference type="ARBA" id="ARBA00022448"/>
    </source>
</evidence>
<gene>
    <name evidence="14" type="ORF">HK105_202020</name>
</gene>
<feature type="region of interest" description="Disordered" evidence="10">
    <location>
        <begin position="1144"/>
        <end position="1210"/>
    </location>
</feature>
<keyword evidence="12" id="KW-0732">Signal</keyword>
<name>A0ABR4NGM0_9FUNG</name>
<feature type="compositionally biased region" description="Basic and acidic residues" evidence="10">
    <location>
        <begin position="1160"/>
        <end position="1169"/>
    </location>
</feature>
<comment type="similarity">
    <text evidence="2">Belongs to the type-B carboxylesterase/lipase family.</text>
</comment>
<keyword evidence="6" id="KW-0378">Hydrolase</keyword>
<evidence type="ECO:0000256" key="7">
    <source>
        <dbReference type="ARBA" id="ARBA00022840"/>
    </source>
</evidence>
<dbReference type="SUPFAM" id="SSF53474">
    <property type="entry name" value="alpha/beta-Hydrolases"/>
    <property type="match status" value="1"/>
</dbReference>
<feature type="domain" description="ABC transporter" evidence="13">
    <location>
        <begin position="696"/>
        <end position="941"/>
    </location>
</feature>
<dbReference type="Pfam" id="PF01061">
    <property type="entry name" value="ABC2_membrane"/>
    <property type="match status" value="1"/>
</dbReference>
<evidence type="ECO:0000256" key="4">
    <source>
        <dbReference type="ARBA" id="ARBA00022692"/>
    </source>
</evidence>
<dbReference type="EMBL" id="JADGIZ020000006">
    <property type="protein sequence ID" value="KAL2918619.1"/>
    <property type="molecule type" value="Genomic_DNA"/>
</dbReference>
<feature type="transmembrane region" description="Helical" evidence="11">
    <location>
        <begin position="1380"/>
        <end position="1402"/>
    </location>
</feature>
<feature type="region of interest" description="Disordered" evidence="10">
    <location>
        <begin position="952"/>
        <end position="983"/>
    </location>
</feature>
<dbReference type="InterPro" id="IPR003439">
    <property type="entry name" value="ABC_transporter-like_ATP-bd"/>
</dbReference>